<proteinExistence type="predicted"/>
<feature type="region of interest" description="Disordered" evidence="11">
    <location>
        <begin position="360"/>
        <end position="385"/>
    </location>
</feature>
<dbReference type="GO" id="GO:0000981">
    <property type="term" value="F:DNA-binding transcription factor activity, RNA polymerase II-specific"/>
    <property type="evidence" value="ECO:0007669"/>
    <property type="project" value="TreeGrafter"/>
</dbReference>
<dbReference type="Pfam" id="PF00096">
    <property type="entry name" value="zf-C2H2"/>
    <property type="match status" value="2"/>
</dbReference>
<dbReference type="InterPro" id="IPR013087">
    <property type="entry name" value="Znf_C2H2_type"/>
</dbReference>
<keyword evidence="5" id="KW-0677">Repeat</keyword>
<evidence type="ECO:0000256" key="6">
    <source>
        <dbReference type="ARBA" id="ARBA00022771"/>
    </source>
</evidence>
<feature type="compositionally biased region" description="Low complexity" evidence="11">
    <location>
        <begin position="138"/>
        <end position="185"/>
    </location>
</feature>
<feature type="compositionally biased region" description="Polar residues" evidence="11">
    <location>
        <begin position="28"/>
        <end position="37"/>
    </location>
</feature>
<dbReference type="GO" id="GO:0005730">
    <property type="term" value="C:nucleolus"/>
    <property type="evidence" value="ECO:0007669"/>
    <property type="project" value="UniProtKB-SubCell"/>
</dbReference>
<dbReference type="FunFam" id="3.30.160.60:FF:000063">
    <property type="entry name" value="Wilms tumor 1-KTS isoform"/>
    <property type="match status" value="1"/>
</dbReference>
<dbReference type="SUPFAM" id="SSF57667">
    <property type="entry name" value="beta-beta-alpha zinc fingers"/>
    <property type="match status" value="2"/>
</dbReference>
<keyword evidence="4" id="KW-0479">Metal-binding</keyword>
<dbReference type="GO" id="GO:0000978">
    <property type="term" value="F:RNA polymerase II cis-regulatory region sequence-specific DNA binding"/>
    <property type="evidence" value="ECO:0007669"/>
    <property type="project" value="TreeGrafter"/>
</dbReference>
<dbReference type="PANTHER" id="PTHR14003:SF19">
    <property type="entry name" value="YY2 TRANSCRIPTION FACTOR"/>
    <property type="match status" value="1"/>
</dbReference>
<evidence type="ECO:0000256" key="5">
    <source>
        <dbReference type="ARBA" id="ARBA00022737"/>
    </source>
</evidence>
<feature type="domain" description="C2H2-type" evidence="12">
    <location>
        <begin position="234"/>
        <end position="261"/>
    </location>
</feature>
<evidence type="ECO:0000256" key="1">
    <source>
        <dbReference type="ARBA" id="ARBA00004604"/>
    </source>
</evidence>
<dbReference type="GO" id="GO:0005667">
    <property type="term" value="C:transcription regulator complex"/>
    <property type="evidence" value="ECO:0007669"/>
    <property type="project" value="TreeGrafter"/>
</dbReference>
<keyword evidence="3" id="KW-1017">Isopeptide bond</keyword>
<keyword evidence="6 10" id="KW-0863">Zinc-finger</keyword>
<feature type="region of interest" description="Disordered" evidence="11">
    <location>
        <begin position="27"/>
        <end position="47"/>
    </location>
</feature>
<evidence type="ECO:0000259" key="12">
    <source>
        <dbReference type="PROSITE" id="PS50157"/>
    </source>
</evidence>
<evidence type="ECO:0000313" key="14">
    <source>
        <dbReference type="Proteomes" id="UP000696485"/>
    </source>
</evidence>
<evidence type="ECO:0000256" key="8">
    <source>
        <dbReference type="ARBA" id="ARBA00022843"/>
    </source>
</evidence>
<keyword evidence="7" id="KW-0862">Zinc</keyword>
<evidence type="ECO:0000256" key="2">
    <source>
        <dbReference type="ARBA" id="ARBA00004642"/>
    </source>
</evidence>
<dbReference type="AlphaFoldDB" id="A0A9P5SXU4"/>
<protein>
    <recommendedName>
        <fullName evidence="9">Wilms tumor protein homolog</fullName>
    </recommendedName>
</protein>
<feature type="region of interest" description="Disordered" evidence="11">
    <location>
        <begin position="132"/>
        <end position="201"/>
    </location>
</feature>
<evidence type="ECO:0000256" key="7">
    <source>
        <dbReference type="ARBA" id="ARBA00022833"/>
    </source>
</evidence>
<dbReference type="GO" id="GO:0005654">
    <property type="term" value="C:nucleoplasm"/>
    <property type="evidence" value="ECO:0007669"/>
    <property type="project" value="UniProtKB-SubCell"/>
</dbReference>
<evidence type="ECO:0000256" key="11">
    <source>
        <dbReference type="SAM" id="MobiDB-lite"/>
    </source>
</evidence>
<dbReference type="GO" id="GO:0031519">
    <property type="term" value="C:PcG protein complex"/>
    <property type="evidence" value="ECO:0007669"/>
    <property type="project" value="TreeGrafter"/>
</dbReference>
<evidence type="ECO:0000256" key="10">
    <source>
        <dbReference type="PROSITE-ProRule" id="PRU00042"/>
    </source>
</evidence>
<dbReference type="PROSITE" id="PS50157">
    <property type="entry name" value="ZINC_FINGER_C2H2_2"/>
    <property type="match status" value="3"/>
</dbReference>
<dbReference type="GO" id="GO:0008270">
    <property type="term" value="F:zinc ion binding"/>
    <property type="evidence" value="ECO:0007669"/>
    <property type="project" value="UniProtKB-KW"/>
</dbReference>
<sequence length="385" mass="41961">MALARRASQGASISGALKGSAMMARSKSAVNSPSIGSRSALDKASSSPRAVHTLVKALGGPSTPFSQINNLDLLQGLNSPTSTPNTELASVSDAGSAMMMEPDYDITDVDLMALLSEGMPFDFSGHRDGIRHWDGRSHSPTGSSSSRSPSPSASPSLSPNPSLTKSSSSTTPGALLSSSSSALSSFTNDATDQNNDGSNPELPVLCPVPNCNKSFARPISLTAHLKTHESPKPFSCHLCERVFSRKHDLQRHIRVHTGSKPYVCLNMTCQKAFARTDALCRHYKVEEQCRRVVIQMQILENECRERERAKKEQLNVLFASGQGSGQETKEARGHGNLRKWQQFLVHQLMQQESAALEKARMLQIHQSQQSQSQQQQPQQQQQQQQ</sequence>
<feature type="domain" description="C2H2-type" evidence="12">
    <location>
        <begin position="204"/>
        <end position="233"/>
    </location>
</feature>
<dbReference type="Proteomes" id="UP000696485">
    <property type="component" value="Unassembled WGS sequence"/>
</dbReference>
<accession>A0A9P5SXU4</accession>
<evidence type="ECO:0000256" key="9">
    <source>
        <dbReference type="ARBA" id="ARBA00069242"/>
    </source>
</evidence>
<dbReference type="SMART" id="SM00355">
    <property type="entry name" value="ZnF_C2H2"/>
    <property type="match status" value="3"/>
</dbReference>
<dbReference type="GO" id="GO:0000785">
    <property type="term" value="C:chromatin"/>
    <property type="evidence" value="ECO:0007669"/>
    <property type="project" value="TreeGrafter"/>
</dbReference>
<evidence type="ECO:0000256" key="4">
    <source>
        <dbReference type="ARBA" id="ARBA00022723"/>
    </source>
</evidence>
<feature type="compositionally biased region" description="Low complexity" evidence="11">
    <location>
        <begin position="366"/>
        <end position="385"/>
    </location>
</feature>
<name>A0A9P5SXU4_9FUNG</name>
<comment type="subcellular location">
    <subcellularLocation>
        <location evidence="1">Nucleus</location>
        <location evidence="1">Nucleolus</location>
    </subcellularLocation>
    <subcellularLocation>
        <location evidence="2">Nucleus</location>
        <location evidence="2">Nucleoplasm</location>
    </subcellularLocation>
</comment>
<dbReference type="Gene3D" id="3.30.160.60">
    <property type="entry name" value="Classic Zinc Finger"/>
    <property type="match status" value="3"/>
</dbReference>
<dbReference type="EMBL" id="JAAAUY010000013">
    <property type="protein sequence ID" value="KAF9337928.1"/>
    <property type="molecule type" value="Genomic_DNA"/>
</dbReference>
<evidence type="ECO:0000313" key="13">
    <source>
        <dbReference type="EMBL" id="KAF9337928.1"/>
    </source>
</evidence>
<keyword evidence="8" id="KW-0832">Ubl conjugation</keyword>
<evidence type="ECO:0000256" key="3">
    <source>
        <dbReference type="ARBA" id="ARBA00022499"/>
    </source>
</evidence>
<organism evidence="13 14">
    <name type="scientific">Podila minutissima</name>
    <dbReference type="NCBI Taxonomy" id="64525"/>
    <lineage>
        <taxon>Eukaryota</taxon>
        <taxon>Fungi</taxon>
        <taxon>Fungi incertae sedis</taxon>
        <taxon>Mucoromycota</taxon>
        <taxon>Mortierellomycotina</taxon>
        <taxon>Mortierellomycetes</taxon>
        <taxon>Mortierellales</taxon>
        <taxon>Mortierellaceae</taxon>
        <taxon>Podila</taxon>
    </lineage>
</organism>
<comment type="caution">
    <text evidence="13">The sequence shown here is derived from an EMBL/GenBank/DDBJ whole genome shotgun (WGS) entry which is preliminary data.</text>
</comment>
<feature type="domain" description="C2H2-type" evidence="12">
    <location>
        <begin position="262"/>
        <end position="291"/>
    </location>
</feature>
<dbReference type="InterPro" id="IPR036236">
    <property type="entry name" value="Znf_C2H2_sf"/>
</dbReference>
<keyword evidence="14" id="KW-1185">Reference proteome</keyword>
<dbReference type="PROSITE" id="PS00028">
    <property type="entry name" value="ZINC_FINGER_C2H2_1"/>
    <property type="match status" value="2"/>
</dbReference>
<reference evidence="13" key="1">
    <citation type="journal article" date="2020" name="Fungal Divers.">
        <title>Resolving the Mortierellaceae phylogeny through synthesis of multi-gene phylogenetics and phylogenomics.</title>
        <authorList>
            <person name="Vandepol N."/>
            <person name="Liber J."/>
            <person name="Desiro A."/>
            <person name="Na H."/>
            <person name="Kennedy M."/>
            <person name="Barry K."/>
            <person name="Grigoriev I.V."/>
            <person name="Miller A.N."/>
            <person name="O'Donnell K."/>
            <person name="Stajich J.E."/>
            <person name="Bonito G."/>
        </authorList>
    </citation>
    <scope>NUCLEOTIDE SEQUENCE</scope>
    <source>
        <strain evidence="13">NVP1</strain>
    </source>
</reference>
<dbReference type="PANTHER" id="PTHR14003">
    <property type="entry name" value="TRANSCRIPTIONAL REPRESSOR PROTEIN YY"/>
    <property type="match status" value="1"/>
</dbReference>
<gene>
    <name evidence="13" type="ORF">BG006_001506</name>
</gene>
<feature type="compositionally biased region" description="Polar residues" evidence="11">
    <location>
        <begin position="186"/>
        <end position="198"/>
    </location>
</feature>